<evidence type="ECO:0000313" key="2">
    <source>
        <dbReference type="EMBL" id="MFC0077363.1"/>
    </source>
</evidence>
<organism evidence="2 3">
    <name type="scientific">Flavobacterium procerum</name>
    <dbReference type="NCBI Taxonomy" id="1455569"/>
    <lineage>
        <taxon>Bacteria</taxon>
        <taxon>Pseudomonadati</taxon>
        <taxon>Bacteroidota</taxon>
        <taxon>Flavobacteriia</taxon>
        <taxon>Flavobacteriales</taxon>
        <taxon>Flavobacteriaceae</taxon>
        <taxon>Flavobacterium</taxon>
    </lineage>
</organism>
<evidence type="ECO:0000256" key="1">
    <source>
        <dbReference type="SAM" id="MobiDB-lite"/>
    </source>
</evidence>
<feature type="region of interest" description="Disordered" evidence="1">
    <location>
        <begin position="60"/>
        <end position="88"/>
    </location>
</feature>
<keyword evidence="3" id="KW-1185">Reference proteome</keyword>
<protein>
    <recommendedName>
        <fullName evidence="4">Tail fiber protein</fullName>
    </recommendedName>
</protein>
<evidence type="ECO:0000313" key="3">
    <source>
        <dbReference type="Proteomes" id="UP001589734"/>
    </source>
</evidence>
<dbReference type="InterPro" id="IPR054500">
    <property type="entry name" value="Phage_fiber_rpt"/>
</dbReference>
<proteinExistence type="predicted"/>
<dbReference type="Pfam" id="PF22337">
    <property type="entry name" value="Phage_fiber_rpt"/>
    <property type="match status" value="1"/>
</dbReference>
<accession>A0ABV6BPH1</accession>
<name>A0ABV6BPH1_9FLAO</name>
<sequence>MPIQTLEIIKSWFKTGLKPTEQQFSDTWDSFRHKDEKIPNQDIEDIDVFLDNKVDKSEFQNHLASSDSHPKKEDKANKNQAGGYAGLDNLSKIPTSSLHMVDDLTTGGNNPLTAEQGKILGEQSQIFKEQIDAMNTLLSSDNVDLDSVQEIVDAVENIKMSLNTILVNNLTTGGVAKALTAEQGKTLKGLLDLLTANKVDKVSGDRLINASEITKLATLTPVTTTTKTIASTVLNTQNAAGFVSYINALSPVLLVGPNEIVKYITSDTGRTFELNLRGRSFGVGQTPITIADVTEITSFLNKDIALSNYPQNRNDGVIPINKVLSVNSAGKLGLYTVGLMPAPFLEYIVPDNQLPNTTFNVYLHGSFFTPTMTVSIAGQTVNSVIFKSSSLVLINVTTGIEEGLFSITLNNGTSATFPNAMFVILGTVYTPTSENFKILTGSATLDADGIIRTTGRGIKTTADLDYIIPAGQNFRITGKATKSPIYINDITNQNLDYISLVSVNNAMKFKTMISVYATTNNNLNFYQASTGDSRQGFYNNILNGQWYIERIGTTVTVYCNNVLRLTFTDTSNEDLKINLGINFCDLAVKYIALHQ</sequence>
<comment type="caution">
    <text evidence="2">The sequence shown here is derived from an EMBL/GenBank/DDBJ whole genome shotgun (WGS) entry which is preliminary data.</text>
</comment>
<feature type="compositionally biased region" description="Basic and acidic residues" evidence="1">
    <location>
        <begin position="68"/>
        <end position="77"/>
    </location>
</feature>
<reference evidence="2 3" key="1">
    <citation type="submission" date="2024-09" db="EMBL/GenBank/DDBJ databases">
        <authorList>
            <person name="Sun Q."/>
            <person name="Mori K."/>
        </authorList>
    </citation>
    <scope>NUCLEOTIDE SEQUENCE [LARGE SCALE GENOMIC DNA]</scope>
    <source>
        <strain evidence="2 3">CGMCC 1.12926</strain>
    </source>
</reference>
<dbReference type="Proteomes" id="UP001589734">
    <property type="component" value="Unassembled WGS sequence"/>
</dbReference>
<dbReference type="RefSeq" id="WP_379685144.1">
    <property type="nucleotide sequence ID" value="NZ_JBHLYW010000008.1"/>
</dbReference>
<evidence type="ECO:0008006" key="4">
    <source>
        <dbReference type="Google" id="ProtNLM"/>
    </source>
</evidence>
<gene>
    <name evidence="2" type="ORF">ACFFLS_09955</name>
</gene>
<dbReference type="EMBL" id="JBHLYW010000008">
    <property type="protein sequence ID" value="MFC0077363.1"/>
    <property type="molecule type" value="Genomic_DNA"/>
</dbReference>